<evidence type="ECO:0000256" key="1">
    <source>
        <dbReference type="ARBA" id="ARBA00005028"/>
    </source>
</evidence>
<dbReference type="InterPro" id="IPR047215">
    <property type="entry name" value="Galactose_mutarotase-like"/>
</dbReference>
<evidence type="ECO:0000256" key="8">
    <source>
        <dbReference type="PIRSR" id="PIRSR005096-3"/>
    </source>
</evidence>
<comment type="pathway">
    <text evidence="1 5">Carbohydrate metabolism; hexose metabolism.</text>
</comment>
<evidence type="ECO:0000256" key="7">
    <source>
        <dbReference type="PIRSR" id="PIRSR005096-2"/>
    </source>
</evidence>
<dbReference type="GO" id="GO:0030246">
    <property type="term" value="F:carbohydrate binding"/>
    <property type="evidence" value="ECO:0007669"/>
    <property type="project" value="InterPro"/>
</dbReference>
<dbReference type="InterPro" id="IPR014718">
    <property type="entry name" value="GH-type_carb-bd"/>
</dbReference>
<gene>
    <name evidence="9" type="ORF">GGR36_002462</name>
</gene>
<dbReference type="NCBIfam" id="NF008277">
    <property type="entry name" value="PRK11055.1"/>
    <property type="match status" value="1"/>
</dbReference>
<dbReference type="GO" id="GO:0004034">
    <property type="term" value="F:aldose 1-epimerase activity"/>
    <property type="evidence" value="ECO:0007669"/>
    <property type="project" value="UniProtKB-EC"/>
</dbReference>
<dbReference type="PIRSF" id="PIRSF005096">
    <property type="entry name" value="GALM"/>
    <property type="match status" value="1"/>
</dbReference>
<evidence type="ECO:0000256" key="5">
    <source>
        <dbReference type="PIRNR" id="PIRNR005096"/>
    </source>
</evidence>
<dbReference type="CDD" id="cd09019">
    <property type="entry name" value="galactose_mutarotase_like"/>
    <property type="match status" value="1"/>
</dbReference>
<evidence type="ECO:0000313" key="9">
    <source>
        <dbReference type="EMBL" id="MBB4013116.1"/>
    </source>
</evidence>
<keyword evidence="3 5" id="KW-0413">Isomerase</keyword>
<dbReference type="AlphaFoldDB" id="A0A840BQL8"/>
<comment type="caution">
    <text evidence="9">The sequence shown here is derived from an EMBL/GenBank/DDBJ whole genome shotgun (WGS) entry which is preliminary data.</text>
</comment>
<dbReference type="Gene3D" id="2.70.98.10">
    <property type="match status" value="1"/>
</dbReference>
<dbReference type="UniPathway" id="UPA00242"/>
<dbReference type="RefSeq" id="WP_183635028.1">
    <property type="nucleotide sequence ID" value="NZ_BAABLE010000005.1"/>
</dbReference>
<dbReference type="SUPFAM" id="SSF74650">
    <property type="entry name" value="Galactose mutarotase-like"/>
    <property type="match status" value="1"/>
</dbReference>
<dbReference type="GO" id="GO:0033499">
    <property type="term" value="P:galactose catabolic process via UDP-galactose, Leloir pathway"/>
    <property type="evidence" value="ECO:0007669"/>
    <property type="project" value="TreeGrafter"/>
</dbReference>
<dbReference type="PANTHER" id="PTHR10091:SF0">
    <property type="entry name" value="GALACTOSE MUTAROTASE"/>
    <property type="match status" value="1"/>
</dbReference>
<dbReference type="EC" id="5.1.3.3" evidence="5"/>
<evidence type="ECO:0000256" key="4">
    <source>
        <dbReference type="ARBA" id="ARBA00023277"/>
    </source>
</evidence>
<feature type="active site" description="Proton acceptor" evidence="6">
    <location>
        <position position="308"/>
    </location>
</feature>
<organism evidence="9 10">
    <name type="scientific">Niveibacterium umoris</name>
    <dbReference type="NCBI Taxonomy" id="1193620"/>
    <lineage>
        <taxon>Bacteria</taxon>
        <taxon>Pseudomonadati</taxon>
        <taxon>Pseudomonadota</taxon>
        <taxon>Betaproteobacteria</taxon>
        <taxon>Rhodocyclales</taxon>
        <taxon>Rhodocyclaceae</taxon>
        <taxon>Niveibacterium</taxon>
    </lineage>
</organism>
<evidence type="ECO:0000256" key="6">
    <source>
        <dbReference type="PIRSR" id="PIRSR005096-1"/>
    </source>
</evidence>
<sequence>MMNTAAARIFKLEHPGGLRIAVMDIGATWLSCEVPLAGGGHREVLLGCDSAEDYARQTAYLGAIIGRYANRITDARFTLDGKTYDLAANNGPNNLHGGPEGFDRQRWTLVSHSATELVLAIDSPDGDQGFPGRAQVQVRYALTDAGTVQIDFTAEVDKACPIALTSHAYFNLDGVTPDGDIRAQTLKIAAERYVPVDATLAPLGEPAEVADTPFDFRKPCRIGSAWPDAVRDNEQLRNGAGYDHSFLLDEACRHATVPAAELASADWKLTMRVYTDQPAIQCYTGNYLAGIPARGGKQYTVHAGIALEPGYPPDSPNQRAWSGCILRPGQVGKGTIRFVFEGAN</sequence>
<feature type="binding site" evidence="8">
    <location>
        <begin position="70"/>
        <end position="71"/>
    </location>
    <ligand>
        <name>beta-D-galactose</name>
        <dbReference type="ChEBI" id="CHEBI:27667"/>
    </ligand>
</feature>
<feature type="binding site" evidence="8">
    <location>
        <begin position="167"/>
        <end position="169"/>
    </location>
    <ligand>
        <name>beta-D-galactose</name>
        <dbReference type="ChEBI" id="CHEBI:27667"/>
    </ligand>
</feature>
<evidence type="ECO:0000256" key="2">
    <source>
        <dbReference type="ARBA" id="ARBA00006206"/>
    </source>
</evidence>
<dbReference type="PANTHER" id="PTHR10091">
    <property type="entry name" value="ALDOSE-1-EPIMERASE"/>
    <property type="match status" value="1"/>
</dbReference>
<comment type="similarity">
    <text evidence="2 5">Belongs to the aldose epimerase family.</text>
</comment>
<comment type="catalytic activity">
    <reaction evidence="5">
        <text>alpha-D-glucose = beta-D-glucose</text>
        <dbReference type="Rhea" id="RHEA:10264"/>
        <dbReference type="ChEBI" id="CHEBI:15903"/>
        <dbReference type="ChEBI" id="CHEBI:17925"/>
        <dbReference type="EC" id="5.1.3.3"/>
    </reaction>
</comment>
<feature type="active site" description="Proton donor" evidence="6">
    <location>
        <position position="167"/>
    </location>
</feature>
<dbReference type="InterPro" id="IPR015443">
    <property type="entry name" value="Aldose_1-epimerase"/>
</dbReference>
<dbReference type="InterPro" id="IPR011013">
    <property type="entry name" value="Gal_mutarotase_sf_dom"/>
</dbReference>
<dbReference type="InterPro" id="IPR008183">
    <property type="entry name" value="Aldose_1/G6P_1-epimerase"/>
</dbReference>
<feature type="binding site" evidence="7">
    <location>
        <position position="243"/>
    </location>
    <ligand>
        <name>beta-D-galactose</name>
        <dbReference type="ChEBI" id="CHEBI:27667"/>
    </ligand>
</feature>
<keyword evidence="4 5" id="KW-0119">Carbohydrate metabolism</keyword>
<keyword evidence="10" id="KW-1185">Reference proteome</keyword>
<dbReference type="GO" id="GO:0005737">
    <property type="term" value="C:cytoplasm"/>
    <property type="evidence" value="ECO:0007669"/>
    <property type="project" value="TreeGrafter"/>
</dbReference>
<reference evidence="9 10" key="1">
    <citation type="submission" date="2020-08" db="EMBL/GenBank/DDBJ databases">
        <title>Genomic Encyclopedia of Type Strains, Phase IV (KMG-IV): sequencing the most valuable type-strain genomes for metagenomic binning, comparative biology and taxonomic classification.</title>
        <authorList>
            <person name="Goeker M."/>
        </authorList>
    </citation>
    <scope>NUCLEOTIDE SEQUENCE [LARGE SCALE GENOMIC DNA]</scope>
    <source>
        <strain evidence="9 10">DSM 106739</strain>
    </source>
</reference>
<dbReference type="GO" id="GO:0006006">
    <property type="term" value="P:glucose metabolic process"/>
    <property type="evidence" value="ECO:0007669"/>
    <property type="project" value="TreeGrafter"/>
</dbReference>
<dbReference type="EMBL" id="JACIET010000002">
    <property type="protein sequence ID" value="MBB4013116.1"/>
    <property type="molecule type" value="Genomic_DNA"/>
</dbReference>
<evidence type="ECO:0000256" key="3">
    <source>
        <dbReference type="ARBA" id="ARBA00023235"/>
    </source>
</evidence>
<accession>A0A840BQL8</accession>
<dbReference type="Proteomes" id="UP000561045">
    <property type="component" value="Unassembled WGS sequence"/>
</dbReference>
<proteinExistence type="inferred from homology"/>
<protein>
    <recommendedName>
        <fullName evidence="5">Aldose 1-epimerase</fullName>
        <ecNumber evidence="5">5.1.3.3</ecNumber>
    </recommendedName>
</protein>
<name>A0A840BQL8_9RHOO</name>
<evidence type="ECO:0000313" key="10">
    <source>
        <dbReference type="Proteomes" id="UP000561045"/>
    </source>
</evidence>
<dbReference type="Pfam" id="PF01263">
    <property type="entry name" value="Aldose_epim"/>
    <property type="match status" value="1"/>
</dbReference>